<dbReference type="FunFam" id="3.20.20.70:FF:000029">
    <property type="entry name" value="L-lactate dehydrogenase"/>
    <property type="match status" value="1"/>
</dbReference>
<evidence type="ECO:0000259" key="8">
    <source>
        <dbReference type="PROSITE" id="PS51349"/>
    </source>
</evidence>
<dbReference type="PIRSF" id="PIRSF000138">
    <property type="entry name" value="Al-hdrx_acd_dh"/>
    <property type="match status" value="1"/>
</dbReference>
<feature type="domain" description="FMN hydroxy acid dehydrogenase" evidence="8">
    <location>
        <begin position="1"/>
        <end position="374"/>
    </location>
</feature>
<feature type="binding site" evidence="7">
    <location>
        <begin position="75"/>
        <end position="77"/>
    </location>
    <ligand>
        <name>FMN</name>
        <dbReference type="ChEBI" id="CHEBI:58210"/>
    </ligand>
</feature>
<dbReference type="PANTHER" id="PTHR10578:SF107">
    <property type="entry name" value="2-HYDROXYACID OXIDASE 1"/>
    <property type="match status" value="1"/>
</dbReference>
<dbReference type="GO" id="GO:0010181">
    <property type="term" value="F:FMN binding"/>
    <property type="evidence" value="ECO:0007669"/>
    <property type="project" value="InterPro"/>
</dbReference>
<dbReference type="PANTHER" id="PTHR10578">
    <property type="entry name" value="S -2-HYDROXY-ACID OXIDASE-RELATED"/>
    <property type="match status" value="1"/>
</dbReference>
<dbReference type="EMBL" id="VKAC01000005">
    <property type="protein sequence ID" value="TXR56547.1"/>
    <property type="molecule type" value="Genomic_DNA"/>
</dbReference>
<feature type="binding site" evidence="7">
    <location>
        <position position="260"/>
    </location>
    <ligand>
        <name>glyoxylate</name>
        <dbReference type="ChEBI" id="CHEBI:36655"/>
    </ligand>
</feature>
<feature type="binding site" evidence="7">
    <location>
        <position position="104"/>
    </location>
    <ligand>
        <name>FMN</name>
        <dbReference type="ChEBI" id="CHEBI:58210"/>
    </ligand>
</feature>
<evidence type="ECO:0000256" key="1">
    <source>
        <dbReference type="ARBA" id="ARBA00001917"/>
    </source>
</evidence>
<feature type="binding site" evidence="7">
    <location>
        <position position="255"/>
    </location>
    <ligand>
        <name>FMN</name>
        <dbReference type="ChEBI" id="CHEBI:58210"/>
    </ligand>
</feature>
<dbReference type="InterPro" id="IPR012133">
    <property type="entry name" value="Alpha-hydoxy_acid_DH_FMN"/>
</dbReference>
<evidence type="ECO:0000256" key="2">
    <source>
        <dbReference type="ARBA" id="ARBA00022630"/>
    </source>
</evidence>
<reference evidence="9 10" key="1">
    <citation type="submission" date="2019-07" db="EMBL/GenBank/DDBJ databases">
        <title>Quadrisphaera sp. strain DD2A genome sequencing and assembly.</title>
        <authorList>
            <person name="Kim I."/>
        </authorList>
    </citation>
    <scope>NUCLEOTIDE SEQUENCE [LARGE SCALE GENOMIC DNA]</scope>
    <source>
        <strain evidence="9 10">DD2A</strain>
    </source>
</reference>
<dbReference type="PROSITE" id="PS00557">
    <property type="entry name" value="FMN_HYDROXY_ACID_DH_1"/>
    <property type="match status" value="1"/>
</dbReference>
<evidence type="ECO:0000256" key="3">
    <source>
        <dbReference type="ARBA" id="ARBA00022643"/>
    </source>
</evidence>
<dbReference type="SUPFAM" id="SSF51395">
    <property type="entry name" value="FMN-linked oxidoreductases"/>
    <property type="match status" value="1"/>
</dbReference>
<comment type="caution">
    <text evidence="9">The sequence shown here is derived from an EMBL/GenBank/DDBJ whole genome shotgun (WGS) entry which is preliminary data.</text>
</comment>
<feature type="binding site" evidence="7">
    <location>
        <position position="130"/>
    </location>
    <ligand>
        <name>FMN</name>
        <dbReference type="ChEBI" id="CHEBI:58210"/>
    </ligand>
</feature>
<dbReference type="AlphaFoldDB" id="A0A5C8ZFC7"/>
<dbReference type="Pfam" id="PF01070">
    <property type="entry name" value="FMN_dh"/>
    <property type="match status" value="1"/>
</dbReference>
<feature type="binding site" evidence="7">
    <location>
        <begin position="300"/>
        <end position="304"/>
    </location>
    <ligand>
        <name>FMN</name>
        <dbReference type="ChEBI" id="CHEBI:58210"/>
    </ligand>
</feature>
<dbReference type="GO" id="GO:0016614">
    <property type="term" value="F:oxidoreductase activity, acting on CH-OH group of donors"/>
    <property type="evidence" value="ECO:0007669"/>
    <property type="project" value="UniProtKB-ARBA"/>
</dbReference>
<evidence type="ECO:0000256" key="4">
    <source>
        <dbReference type="ARBA" id="ARBA00023002"/>
    </source>
</evidence>
<keyword evidence="3 7" id="KW-0288">FMN</keyword>
<protein>
    <submittedName>
        <fullName evidence="9">Alpha-hydroxy-acid oxidizing protein</fullName>
    </submittedName>
</protein>
<comment type="cofactor">
    <cofactor evidence="1">
        <name>FMN</name>
        <dbReference type="ChEBI" id="CHEBI:58210"/>
    </cofactor>
</comment>
<evidence type="ECO:0000256" key="7">
    <source>
        <dbReference type="PIRSR" id="PIRSR000138-2"/>
    </source>
</evidence>
<feature type="binding site" evidence="7">
    <location>
        <position position="22"/>
    </location>
    <ligand>
        <name>glyoxylate</name>
        <dbReference type="ChEBI" id="CHEBI:36655"/>
    </ligand>
</feature>
<evidence type="ECO:0000256" key="6">
    <source>
        <dbReference type="PIRSR" id="PIRSR000138-1"/>
    </source>
</evidence>
<evidence type="ECO:0000313" key="10">
    <source>
        <dbReference type="Proteomes" id="UP000321234"/>
    </source>
</evidence>
<dbReference type="InterPro" id="IPR008259">
    <property type="entry name" value="FMN_hydac_DH_AS"/>
</dbReference>
<feature type="binding site" evidence="7">
    <location>
        <position position="233"/>
    </location>
    <ligand>
        <name>FMN</name>
        <dbReference type="ChEBI" id="CHEBI:58210"/>
    </ligand>
</feature>
<feature type="binding site" evidence="7">
    <location>
        <position position="156"/>
    </location>
    <ligand>
        <name>FMN</name>
        <dbReference type="ChEBI" id="CHEBI:58210"/>
    </ligand>
</feature>
<dbReference type="InterPro" id="IPR000262">
    <property type="entry name" value="FMN-dep_DH"/>
</dbReference>
<proteinExistence type="inferred from homology"/>
<dbReference type="Proteomes" id="UP000321234">
    <property type="component" value="Unassembled WGS sequence"/>
</dbReference>
<keyword evidence="2 7" id="KW-0285">Flavoprotein</keyword>
<keyword evidence="10" id="KW-1185">Reference proteome</keyword>
<accession>A0A5C8ZFC7</accession>
<name>A0A5C8ZFC7_9ACTN</name>
<dbReference type="CDD" id="cd02809">
    <property type="entry name" value="alpha_hydroxyacid_oxid_FMN"/>
    <property type="match status" value="1"/>
</dbReference>
<gene>
    <name evidence="9" type="ORF">FMM08_09855</name>
</gene>
<feature type="active site" description="Proton acceptor" evidence="6">
    <location>
        <position position="257"/>
    </location>
</feature>
<organism evidence="9 10">
    <name type="scientific">Quadrisphaera setariae</name>
    <dbReference type="NCBI Taxonomy" id="2593304"/>
    <lineage>
        <taxon>Bacteria</taxon>
        <taxon>Bacillati</taxon>
        <taxon>Actinomycetota</taxon>
        <taxon>Actinomycetes</taxon>
        <taxon>Kineosporiales</taxon>
        <taxon>Kineosporiaceae</taxon>
        <taxon>Quadrisphaera</taxon>
    </lineage>
</organism>
<feature type="binding site" evidence="7">
    <location>
        <position position="128"/>
    </location>
    <ligand>
        <name>FMN</name>
        <dbReference type="ChEBI" id="CHEBI:58210"/>
    </ligand>
</feature>
<evidence type="ECO:0000256" key="5">
    <source>
        <dbReference type="ARBA" id="ARBA00024042"/>
    </source>
</evidence>
<keyword evidence="4" id="KW-0560">Oxidoreductase</keyword>
<dbReference type="Gene3D" id="3.20.20.70">
    <property type="entry name" value="Aldolase class I"/>
    <property type="match status" value="1"/>
</dbReference>
<dbReference type="PROSITE" id="PS51349">
    <property type="entry name" value="FMN_HYDROXY_ACID_DH_2"/>
    <property type="match status" value="1"/>
</dbReference>
<feature type="binding site" evidence="7">
    <location>
        <begin position="323"/>
        <end position="324"/>
    </location>
    <ligand>
        <name>FMN</name>
        <dbReference type="ChEBI" id="CHEBI:58210"/>
    </ligand>
</feature>
<dbReference type="InterPro" id="IPR037396">
    <property type="entry name" value="FMN_HAD"/>
</dbReference>
<evidence type="ECO:0000313" key="9">
    <source>
        <dbReference type="EMBL" id="TXR56547.1"/>
    </source>
</evidence>
<sequence>MPLLRAQREAAASALPPEVLDYYDAGAGDEVTRREGALAWASYRLRPRVLRDVGAVSTATTLLGQQLAHPVGIAPMAFHALATEAGELATAAAAGRNGGLLGLSTRSSRSLEEVAAAAAEHGAPWWFQVYVMKDRSLTEALVRRAVAAGAGALVLTGDTPYVGRKRRVTGTRLSVPDDHFLVNLAPHFGERVAAGAAALSVAEQRAAAEQDPTIDLSTIRWLAEVSGLPVLVKGVLRGDDAVACLQAGAAGVVVSNHGGRQLDRSVPSALALPEVASAVREHVRQAGPLPSGHAPVVLVDGGVRTGTDVLTALALGADGVLVGRPVLWALAAGGAEAAQACVAEVVSDLAHVMALAGAASIAEVTPDLVHQVVPTV</sequence>
<feature type="binding site" evidence="7">
    <location>
        <position position="257"/>
    </location>
    <ligand>
        <name>glyoxylate</name>
        <dbReference type="ChEBI" id="CHEBI:36655"/>
    </ligand>
</feature>
<dbReference type="InterPro" id="IPR013785">
    <property type="entry name" value="Aldolase_TIM"/>
</dbReference>
<comment type="similarity">
    <text evidence="5">Belongs to the FMN-dependent alpha-hydroxy acid dehydrogenase family.</text>
</comment>
<dbReference type="OrthoDB" id="9770452at2"/>